<dbReference type="OrthoDB" id="10260459at2759"/>
<organism evidence="3 4">
    <name type="scientific">Aphis craccivora</name>
    <name type="common">Cowpea aphid</name>
    <dbReference type="NCBI Taxonomy" id="307492"/>
    <lineage>
        <taxon>Eukaryota</taxon>
        <taxon>Metazoa</taxon>
        <taxon>Ecdysozoa</taxon>
        <taxon>Arthropoda</taxon>
        <taxon>Hexapoda</taxon>
        <taxon>Insecta</taxon>
        <taxon>Pterygota</taxon>
        <taxon>Neoptera</taxon>
        <taxon>Paraneoptera</taxon>
        <taxon>Hemiptera</taxon>
        <taxon>Sternorrhyncha</taxon>
        <taxon>Aphidomorpha</taxon>
        <taxon>Aphidoidea</taxon>
        <taxon>Aphididae</taxon>
        <taxon>Aphidini</taxon>
        <taxon>Aphis</taxon>
        <taxon>Aphis</taxon>
    </lineage>
</organism>
<name>A0A6G0YBS2_APHCR</name>
<proteinExistence type="predicted"/>
<evidence type="ECO:0000313" key="4">
    <source>
        <dbReference type="Proteomes" id="UP000478052"/>
    </source>
</evidence>
<keyword evidence="4" id="KW-1185">Reference proteome</keyword>
<dbReference type="AlphaFoldDB" id="A0A6G0YBS2"/>
<feature type="coiled-coil region" evidence="1">
    <location>
        <begin position="404"/>
        <end position="456"/>
    </location>
</feature>
<evidence type="ECO:0000313" key="3">
    <source>
        <dbReference type="EMBL" id="KAF0752690.1"/>
    </source>
</evidence>
<sequence>MENEDYEAIAFNSVPVENLIDSRKYCDRRKILENKDNFVINGHDEASRNNIEALYAKKEIEDSDESLIVLEKEERKILRKCNIWRRKNIHSIENAVAKRKCQQKMIVQQPVVDKIENSEFELGNIMEELNNFIEGKCLVFHTNEYEREWNDKNQERLSEVKNTLIEINKKCMDIYNKFEKTSNKEDVLVIQEDIVSLKKESLDLLKQKDSIIDKLLEGLEELLTKSSNETSSNSNDLDNLNEIANNKLKILKEEHKKYNLAITKLIEDTKNKKNNKDSTEWRILMDKIINKISSAALKRFELIEKNNLELLKLFKTNEEYAKNFRIETTENYINRPVKQNVLRQQKDFVYNTAVRGGTRVTRYRGQLIESKATLELYSINLVTSYKTSLCAVVVIVVTKDWLSLNSLQETVYNLREKCKKNESDHTTQIFTIKKQIININQKIDQQEKRADSIAKKDNDEYIQLWDLQMNQIIRYINSIRQIDYFIREYLSLNTKTHFCEKPTLNGNDTIVPLLKHINNLILYEHTHDSLDTNYYKHIRDRALNNLLLDFIVKNSSFVFEHNLYGILGSNSMRNLSYAYNALSELKLNKEESWQLIKSKFKPFVTCIICNSQINWESGKIIGTSDSERKICKNKTTDDCACSNNITFENIDEEQNDKYLITLIGENTPLNHTRCENSNHELSIDNKHFIHIMKEIIKESRSTRFPKLKSLYQRLKKEYNFIQWKISENDLQEYWSRLVKYIPNSVDLWKMYYEELSHYYRFLVVRQKKMLKTKTLQNENMELKHIIYELENNNEIIEMLLGR</sequence>
<feature type="coiled-coil region" evidence="1">
    <location>
        <begin position="234"/>
        <end position="268"/>
    </location>
</feature>
<keyword evidence="1" id="KW-0175">Coiled coil</keyword>
<gene>
    <name evidence="3" type="ORF">FWK35_00023049</name>
</gene>
<feature type="domain" description="Dynein regulatory complex protein 1 C-terminal" evidence="2">
    <location>
        <begin position="732"/>
        <end position="786"/>
    </location>
</feature>
<evidence type="ECO:0000256" key="1">
    <source>
        <dbReference type="SAM" id="Coils"/>
    </source>
</evidence>
<protein>
    <submittedName>
        <fullName evidence="3">Dynein regulatory complex protein 1-like isoform X1</fullName>
    </submittedName>
</protein>
<dbReference type="InterPro" id="IPR029440">
    <property type="entry name" value="DRC1_C"/>
</dbReference>
<accession>A0A6G0YBS2</accession>
<evidence type="ECO:0000259" key="2">
    <source>
        <dbReference type="Pfam" id="PF14775"/>
    </source>
</evidence>
<dbReference type="Pfam" id="PF14775">
    <property type="entry name" value="NYD-SP28_assoc"/>
    <property type="match status" value="1"/>
</dbReference>
<reference evidence="3 4" key="1">
    <citation type="submission" date="2019-08" db="EMBL/GenBank/DDBJ databases">
        <title>Whole genome of Aphis craccivora.</title>
        <authorList>
            <person name="Voronova N.V."/>
            <person name="Shulinski R.S."/>
            <person name="Bandarenka Y.V."/>
            <person name="Zhorov D.G."/>
            <person name="Warner D."/>
        </authorList>
    </citation>
    <scope>NUCLEOTIDE SEQUENCE [LARGE SCALE GENOMIC DNA]</scope>
    <source>
        <strain evidence="3">180601</strain>
        <tissue evidence="3">Whole Body</tissue>
    </source>
</reference>
<comment type="caution">
    <text evidence="3">The sequence shown here is derived from an EMBL/GenBank/DDBJ whole genome shotgun (WGS) entry which is preliminary data.</text>
</comment>
<dbReference type="EMBL" id="VUJU01004969">
    <property type="protein sequence ID" value="KAF0752690.1"/>
    <property type="molecule type" value="Genomic_DNA"/>
</dbReference>
<dbReference type="Proteomes" id="UP000478052">
    <property type="component" value="Unassembled WGS sequence"/>
</dbReference>